<evidence type="ECO:0000313" key="3">
    <source>
        <dbReference type="Proteomes" id="UP001358586"/>
    </source>
</evidence>
<gene>
    <name evidence="2" type="ORF">PVK06_043318</name>
</gene>
<sequence>MEVVEDDDVETMITLYCSSRNLDPIELFAELADVEPVQNVIPLNQQYIVESPYTNVSSASADRQSFVHSGTNAYGDEGLNNDGGTNHQGEDFNDLNLGEVLDDIDEEGASDDGNAYASLLVFL</sequence>
<evidence type="ECO:0000313" key="2">
    <source>
        <dbReference type="EMBL" id="KAK5775426.1"/>
    </source>
</evidence>
<keyword evidence="3" id="KW-1185">Reference proteome</keyword>
<dbReference type="EMBL" id="JARKNE010000012">
    <property type="protein sequence ID" value="KAK5775426.1"/>
    <property type="molecule type" value="Genomic_DNA"/>
</dbReference>
<protein>
    <submittedName>
        <fullName evidence="2">Uncharacterized protein</fullName>
    </submittedName>
</protein>
<proteinExistence type="predicted"/>
<dbReference type="Proteomes" id="UP001358586">
    <property type="component" value="Chromosome 12"/>
</dbReference>
<name>A0ABR0MN47_GOSAR</name>
<organism evidence="2 3">
    <name type="scientific">Gossypium arboreum</name>
    <name type="common">Tree cotton</name>
    <name type="synonym">Gossypium nanking</name>
    <dbReference type="NCBI Taxonomy" id="29729"/>
    <lineage>
        <taxon>Eukaryota</taxon>
        <taxon>Viridiplantae</taxon>
        <taxon>Streptophyta</taxon>
        <taxon>Embryophyta</taxon>
        <taxon>Tracheophyta</taxon>
        <taxon>Spermatophyta</taxon>
        <taxon>Magnoliopsida</taxon>
        <taxon>eudicotyledons</taxon>
        <taxon>Gunneridae</taxon>
        <taxon>Pentapetalae</taxon>
        <taxon>rosids</taxon>
        <taxon>malvids</taxon>
        <taxon>Malvales</taxon>
        <taxon>Malvaceae</taxon>
        <taxon>Malvoideae</taxon>
        <taxon>Gossypium</taxon>
    </lineage>
</organism>
<comment type="caution">
    <text evidence="2">The sequence shown here is derived from an EMBL/GenBank/DDBJ whole genome shotgun (WGS) entry which is preliminary data.</text>
</comment>
<reference evidence="2 3" key="1">
    <citation type="submission" date="2023-03" db="EMBL/GenBank/DDBJ databases">
        <title>WGS of Gossypium arboreum.</title>
        <authorList>
            <person name="Yu D."/>
        </authorList>
    </citation>
    <scope>NUCLEOTIDE SEQUENCE [LARGE SCALE GENOMIC DNA]</scope>
    <source>
        <tissue evidence="2">Leaf</tissue>
    </source>
</reference>
<accession>A0ABR0MN47</accession>
<feature type="region of interest" description="Disordered" evidence="1">
    <location>
        <begin position="69"/>
        <end position="93"/>
    </location>
</feature>
<evidence type="ECO:0000256" key="1">
    <source>
        <dbReference type="SAM" id="MobiDB-lite"/>
    </source>
</evidence>